<keyword evidence="1" id="KW-0472">Membrane</keyword>
<evidence type="ECO:0000313" key="3">
    <source>
        <dbReference type="Proteomes" id="UP001501600"/>
    </source>
</evidence>
<keyword evidence="1" id="KW-0812">Transmembrane</keyword>
<keyword evidence="1" id="KW-1133">Transmembrane helix</keyword>
<dbReference type="EMBL" id="BAABLF010000005">
    <property type="protein sequence ID" value="GAA5187243.1"/>
    <property type="molecule type" value="Genomic_DNA"/>
</dbReference>
<comment type="caution">
    <text evidence="2">The sequence shown here is derived from an EMBL/GenBank/DDBJ whole genome shotgun (WGS) entry which is preliminary data.</text>
</comment>
<keyword evidence="3" id="KW-1185">Reference proteome</keyword>
<organism evidence="2 3">
    <name type="scientific">Ferrimonas gelatinilytica</name>
    <dbReference type="NCBI Taxonomy" id="1255257"/>
    <lineage>
        <taxon>Bacteria</taxon>
        <taxon>Pseudomonadati</taxon>
        <taxon>Pseudomonadota</taxon>
        <taxon>Gammaproteobacteria</taxon>
        <taxon>Alteromonadales</taxon>
        <taxon>Ferrimonadaceae</taxon>
        <taxon>Ferrimonas</taxon>
    </lineage>
</organism>
<gene>
    <name evidence="2" type="ORF">GCM10025772_04460</name>
</gene>
<feature type="transmembrane region" description="Helical" evidence="1">
    <location>
        <begin position="40"/>
        <end position="58"/>
    </location>
</feature>
<proteinExistence type="predicted"/>
<evidence type="ECO:0000256" key="1">
    <source>
        <dbReference type="SAM" id="Phobius"/>
    </source>
</evidence>
<evidence type="ECO:0000313" key="2">
    <source>
        <dbReference type="EMBL" id="GAA5187243.1"/>
    </source>
</evidence>
<sequence>MLLKVLFTLALIASVLWFVRRRQGNSLVTSPTPAFGNGRFVSLIVGVFVTAVVAMIGYRVYDAQQRIRVVVVAPNGDTQSYIVKKGDIDRRRFVTEAGLEIQLGAEDRLELRPVDP</sequence>
<dbReference type="Proteomes" id="UP001501600">
    <property type="component" value="Unassembled WGS sequence"/>
</dbReference>
<accession>A0ABP9RWF1</accession>
<reference evidence="3" key="1">
    <citation type="journal article" date="2019" name="Int. J. Syst. Evol. Microbiol.">
        <title>The Global Catalogue of Microorganisms (GCM) 10K type strain sequencing project: providing services to taxonomists for standard genome sequencing and annotation.</title>
        <authorList>
            <consortium name="The Broad Institute Genomics Platform"/>
            <consortium name="The Broad Institute Genome Sequencing Center for Infectious Disease"/>
            <person name="Wu L."/>
            <person name="Ma J."/>
        </authorList>
    </citation>
    <scope>NUCLEOTIDE SEQUENCE [LARGE SCALE GENOMIC DNA]</scope>
    <source>
        <strain evidence="3">JCM 18720</strain>
    </source>
</reference>
<name>A0ABP9RWF1_9GAMM</name>
<protein>
    <submittedName>
        <fullName evidence="2">Uncharacterized protein</fullName>
    </submittedName>
</protein>